<sequence length="369" mass="42741">MPVAWSALPSLVQEGILKEMSAENIFFLSLASKRTVDSMSRFRNKNVSGVMMVFGKDAVGIRFETSDKNFFNCEKIAFKLDAFPRITGLYATNDNKMISEFVYESKENVVSETHNHLLDLFRKSRNLEFTVAVFDFKNYKWVPFVKRAKIMAENIGISQLETFIESHSELESIHLEKKVIGHISPESNLYNINHVSWKALKFPFNEFMNNFKGKSAALQCSGHLNGHVRFFIRSWLKGGYAGNLKILHVLRTGQEIFYDDMLLESFFDKVTPFEKAGVSRELPSFKEIKKQFETLPNWFQETDRDMVIERESDKKKALVKMGANDFIFMVLDDEDKAFLGRYLAFDRHADTRRVQKWLGAKQRFPSAIP</sequence>
<dbReference type="PANTHER" id="PTHR21503">
    <property type="entry name" value="F-BOX-CONTAINING HYPOTHETICAL PROTEIN C.ELEGANS"/>
    <property type="match status" value="1"/>
</dbReference>
<dbReference type="PANTHER" id="PTHR21503:SF8">
    <property type="entry name" value="F-BOX ASSOCIATED DOMAIN-CONTAINING PROTEIN-RELATED"/>
    <property type="match status" value="1"/>
</dbReference>
<dbReference type="Proteomes" id="UP000230233">
    <property type="component" value="Chromosome IV"/>
</dbReference>
<name>A0A2G5U7G0_9PELO</name>
<comment type="caution">
    <text evidence="1">The sequence shown here is derived from an EMBL/GenBank/DDBJ whole genome shotgun (WGS) entry which is preliminary data.</text>
</comment>
<evidence type="ECO:0000313" key="1">
    <source>
        <dbReference type="EMBL" id="PIC35480.1"/>
    </source>
</evidence>
<dbReference type="EMBL" id="PDUG01000004">
    <property type="protein sequence ID" value="PIC35480.1"/>
    <property type="molecule type" value="Genomic_DNA"/>
</dbReference>
<reference evidence="2" key="1">
    <citation type="submission" date="2017-10" db="EMBL/GenBank/DDBJ databases">
        <title>Rapid genome shrinkage in a self-fertile nematode reveals novel sperm competition proteins.</title>
        <authorList>
            <person name="Yin D."/>
            <person name="Schwarz E.M."/>
            <person name="Thomas C.G."/>
            <person name="Felde R.L."/>
            <person name="Korf I.F."/>
            <person name="Cutter A.D."/>
            <person name="Schartner C.M."/>
            <person name="Ralston E.J."/>
            <person name="Meyer B.J."/>
            <person name="Haag E.S."/>
        </authorList>
    </citation>
    <scope>NUCLEOTIDE SEQUENCE [LARGE SCALE GENOMIC DNA]</scope>
    <source>
        <strain evidence="2">JU1422</strain>
    </source>
</reference>
<organism evidence="1 2">
    <name type="scientific">Caenorhabditis nigoni</name>
    <dbReference type="NCBI Taxonomy" id="1611254"/>
    <lineage>
        <taxon>Eukaryota</taxon>
        <taxon>Metazoa</taxon>
        <taxon>Ecdysozoa</taxon>
        <taxon>Nematoda</taxon>
        <taxon>Chromadorea</taxon>
        <taxon>Rhabditida</taxon>
        <taxon>Rhabditina</taxon>
        <taxon>Rhabditomorpha</taxon>
        <taxon>Rhabditoidea</taxon>
        <taxon>Rhabditidae</taxon>
        <taxon>Peloderinae</taxon>
        <taxon>Caenorhabditis</taxon>
    </lineage>
</organism>
<proteinExistence type="predicted"/>
<gene>
    <name evidence="1" type="primary">Cnig_chr_IV.g14828</name>
    <name evidence="1" type="ORF">B9Z55_014828</name>
</gene>
<evidence type="ECO:0008006" key="3">
    <source>
        <dbReference type="Google" id="ProtNLM"/>
    </source>
</evidence>
<dbReference type="AlphaFoldDB" id="A0A2G5U7G0"/>
<evidence type="ECO:0000313" key="2">
    <source>
        <dbReference type="Proteomes" id="UP000230233"/>
    </source>
</evidence>
<accession>A0A2G5U7G0</accession>
<protein>
    <recommendedName>
        <fullName evidence="3">F-box domain-containing protein</fullName>
    </recommendedName>
</protein>
<dbReference type="OrthoDB" id="10292421at2759"/>
<keyword evidence="2" id="KW-1185">Reference proteome</keyword>